<gene>
    <name evidence="3" type="ORF">B0I26_103346</name>
</gene>
<organism evidence="3 4">
    <name type="scientific">Paranoxybacillus vitaminiphilus</name>
    <dbReference type="NCBI Taxonomy" id="581036"/>
    <lineage>
        <taxon>Bacteria</taxon>
        <taxon>Bacillati</taxon>
        <taxon>Bacillota</taxon>
        <taxon>Bacilli</taxon>
        <taxon>Bacillales</taxon>
        <taxon>Anoxybacillaceae</taxon>
        <taxon>Paranoxybacillus</taxon>
    </lineage>
</organism>
<dbReference type="OrthoDB" id="2427034at2"/>
<evidence type="ECO:0000256" key="2">
    <source>
        <dbReference type="SAM" id="Phobius"/>
    </source>
</evidence>
<dbReference type="AlphaFoldDB" id="A0A327YK56"/>
<feature type="region of interest" description="Disordered" evidence="1">
    <location>
        <begin position="112"/>
        <end position="139"/>
    </location>
</feature>
<feature type="compositionally biased region" description="Low complexity" evidence="1">
    <location>
        <begin position="118"/>
        <end position="129"/>
    </location>
</feature>
<evidence type="ECO:0000256" key="1">
    <source>
        <dbReference type="SAM" id="MobiDB-lite"/>
    </source>
</evidence>
<comment type="caution">
    <text evidence="3">The sequence shown here is derived from an EMBL/GenBank/DDBJ whole genome shotgun (WGS) entry which is preliminary data.</text>
</comment>
<feature type="compositionally biased region" description="Basic and acidic residues" evidence="1">
    <location>
        <begin position="251"/>
        <end position="272"/>
    </location>
</feature>
<dbReference type="RefSeq" id="WP_111644632.1">
    <property type="nucleotide sequence ID" value="NZ_QLMH01000003.1"/>
</dbReference>
<dbReference type="InterPro" id="IPR014717">
    <property type="entry name" value="Transl_elong_EF1B/ribsomal_bS6"/>
</dbReference>
<feature type="transmembrane region" description="Helical" evidence="2">
    <location>
        <begin position="12"/>
        <end position="31"/>
    </location>
</feature>
<accession>A0A327YK56</accession>
<feature type="region of interest" description="Disordered" evidence="1">
    <location>
        <begin position="241"/>
        <end position="272"/>
    </location>
</feature>
<proteinExistence type="predicted"/>
<name>A0A327YK56_9BACL</name>
<dbReference type="EMBL" id="QLMH01000003">
    <property type="protein sequence ID" value="RAK21384.1"/>
    <property type="molecule type" value="Genomic_DNA"/>
</dbReference>
<sequence>MSLLLSKRQLLLLLGIFITMGLAFFVLYSYILKPMHERIEQLQQTLSTEQQLLDATREQTAQQETEITESVVELQKRVPVKPMVEQLLLDLERAEVVSDSFISSISFTEDSEVTTQPSASESDTDAAAEQPQSSSVAEQLNTGIQSVQKQGNEQQPNQPAIPLPNGLKSISATLTVQSPTYYHLERFLETLEGLKRIVSVQSLSFAGNQEVTSAAAEIKPLTYSLTVAAFYYPSLADLQDKVPPLDVPPPSEKRNPLTEMLPHSDKEDKRAP</sequence>
<protein>
    <submittedName>
        <fullName evidence="3">Type IV pilus assembly protein PilO</fullName>
    </submittedName>
</protein>
<evidence type="ECO:0000313" key="3">
    <source>
        <dbReference type="EMBL" id="RAK21384.1"/>
    </source>
</evidence>
<keyword evidence="2" id="KW-1133">Transmembrane helix</keyword>
<feature type="compositionally biased region" description="Polar residues" evidence="1">
    <location>
        <begin position="130"/>
        <end position="139"/>
    </location>
</feature>
<evidence type="ECO:0000313" key="4">
    <source>
        <dbReference type="Proteomes" id="UP000248555"/>
    </source>
</evidence>
<reference evidence="3 4" key="1">
    <citation type="submission" date="2018-06" db="EMBL/GenBank/DDBJ databases">
        <title>Genomic Encyclopedia of Type Strains, Phase III (KMG-III): the genomes of soil and plant-associated and newly described type strains.</title>
        <authorList>
            <person name="Whitman W."/>
        </authorList>
    </citation>
    <scope>NUCLEOTIDE SEQUENCE [LARGE SCALE GENOMIC DNA]</scope>
    <source>
        <strain evidence="3 4">CGMCC 1.8979</strain>
    </source>
</reference>
<keyword evidence="4" id="KW-1185">Reference proteome</keyword>
<dbReference type="Proteomes" id="UP000248555">
    <property type="component" value="Unassembled WGS sequence"/>
</dbReference>
<dbReference type="Gene3D" id="3.30.70.60">
    <property type="match status" value="1"/>
</dbReference>
<keyword evidence="2" id="KW-0472">Membrane</keyword>
<keyword evidence="2" id="KW-0812">Transmembrane</keyword>